<evidence type="ECO:0000313" key="4">
    <source>
        <dbReference type="Proteomes" id="UP000030746"/>
    </source>
</evidence>
<dbReference type="InterPro" id="IPR051825">
    <property type="entry name" value="SRCIN1"/>
</dbReference>
<dbReference type="GO" id="GO:0005737">
    <property type="term" value="C:cytoplasm"/>
    <property type="evidence" value="ECO:0007669"/>
    <property type="project" value="TreeGrafter"/>
</dbReference>
<feature type="domain" description="Actin interacting protein 3-like C-terminal" evidence="2">
    <location>
        <begin position="43"/>
        <end position="105"/>
    </location>
</feature>
<proteinExistence type="predicted"/>
<reference evidence="3 4" key="1">
    <citation type="journal article" date="2013" name="Nature">
        <title>Insights into bilaterian evolution from three spiralian genomes.</title>
        <authorList>
            <person name="Simakov O."/>
            <person name="Marletaz F."/>
            <person name="Cho S.J."/>
            <person name="Edsinger-Gonzales E."/>
            <person name="Havlak P."/>
            <person name="Hellsten U."/>
            <person name="Kuo D.H."/>
            <person name="Larsson T."/>
            <person name="Lv J."/>
            <person name="Arendt D."/>
            <person name="Savage R."/>
            <person name="Osoegawa K."/>
            <person name="de Jong P."/>
            <person name="Grimwood J."/>
            <person name="Chapman J.A."/>
            <person name="Shapiro H."/>
            <person name="Aerts A."/>
            <person name="Otillar R.P."/>
            <person name="Terry A.Y."/>
            <person name="Boore J.L."/>
            <person name="Grigoriev I.V."/>
            <person name="Lindberg D.R."/>
            <person name="Seaver E.C."/>
            <person name="Weisblat D.A."/>
            <person name="Putnam N.H."/>
            <person name="Rokhsar D.S."/>
        </authorList>
    </citation>
    <scope>NUCLEOTIDE SEQUENCE [LARGE SCALE GENOMIC DNA]</scope>
</reference>
<dbReference type="STRING" id="225164.V4ADY1"/>
<organism evidence="3 4">
    <name type="scientific">Lottia gigantea</name>
    <name type="common">Giant owl limpet</name>
    <dbReference type="NCBI Taxonomy" id="225164"/>
    <lineage>
        <taxon>Eukaryota</taxon>
        <taxon>Metazoa</taxon>
        <taxon>Spiralia</taxon>
        <taxon>Lophotrochozoa</taxon>
        <taxon>Mollusca</taxon>
        <taxon>Gastropoda</taxon>
        <taxon>Patellogastropoda</taxon>
        <taxon>Lottioidea</taxon>
        <taxon>Lottiidae</taxon>
        <taxon>Lottia</taxon>
    </lineage>
</organism>
<dbReference type="PANTHER" id="PTHR22741:SF10">
    <property type="entry name" value="COILED-COIL DOMAIN-CONTAINING PROTEIN CG32809"/>
    <property type="match status" value="1"/>
</dbReference>
<name>V4ADY1_LOTGI</name>
<evidence type="ECO:0000259" key="2">
    <source>
        <dbReference type="Pfam" id="PF03915"/>
    </source>
</evidence>
<evidence type="ECO:0000313" key="3">
    <source>
        <dbReference type="EMBL" id="ESP02224.1"/>
    </source>
</evidence>
<dbReference type="OrthoDB" id="6022652at2759"/>
<keyword evidence="1" id="KW-0175">Coiled coil</keyword>
<dbReference type="AlphaFoldDB" id="V4ADY1"/>
<keyword evidence="4" id="KW-1185">Reference proteome</keyword>
<dbReference type="HOGENOM" id="CLU_2518973_0_0_1"/>
<dbReference type="Pfam" id="PF03915">
    <property type="entry name" value="AIP3"/>
    <property type="match status" value="1"/>
</dbReference>
<feature type="non-terminal residue" evidence="3">
    <location>
        <position position="106"/>
    </location>
</feature>
<accession>V4ADY1</accession>
<sequence>DDSGAMSDIDVPTGFTRGGFQRSSLPIVRTPSLSLDRTLGLAFLVYGNETKKCLLPNEITTLDTVRALFVHHFPEKLTFDFLESPRQKIYILDPKTNIFFQLDDLR</sequence>
<dbReference type="RefSeq" id="XP_009047051.1">
    <property type="nucleotide sequence ID" value="XM_009048803.1"/>
</dbReference>
<feature type="non-terminal residue" evidence="3">
    <location>
        <position position="1"/>
    </location>
</feature>
<dbReference type="EMBL" id="KB200314">
    <property type="protein sequence ID" value="ESP02224.1"/>
    <property type="molecule type" value="Genomic_DNA"/>
</dbReference>
<dbReference type="GeneID" id="20252766"/>
<protein>
    <recommendedName>
        <fullName evidence="2">Actin interacting protein 3-like C-terminal domain-containing protein</fullName>
    </recommendedName>
</protein>
<dbReference type="CTD" id="20252766"/>
<dbReference type="PANTHER" id="PTHR22741">
    <property type="entry name" value="P140CAP/SNIP-RELATED"/>
    <property type="match status" value="1"/>
</dbReference>
<evidence type="ECO:0000256" key="1">
    <source>
        <dbReference type="ARBA" id="ARBA00023054"/>
    </source>
</evidence>
<dbReference type="Proteomes" id="UP000030746">
    <property type="component" value="Unassembled WGS sequence"/>
</dbReference>
<gene>
    <name evidence="3" type="ORF">LOTGIDRAFT_88121</name>
</gene>
<dbReference type="OMA" id="AHIFPQK"/>
<dbReference type="KEGG" id="lgi:LOTGIDRAFT_88121"/>
<dbReference type="InterPro" id="IPR022782">
    <property type="entry name" value="AIP3-like_C"/>
</dbReference>